<feature type="transmembrane region" description="Helical" evidence="8">
    <location>
        <begin position="126"/>
        <end position="143"/>
    </location>
</feature>
<evidence type="ECO:0000313" key="11">
    <source>
        <dbReference type="Proteomes" id="UP000019028"/>
    </source>
</evidence>
<dbReference type="SUPFAM" id="SSF161098">
    <property type="entry name" value="MetI-like"/>
    <property type="match status" value="1"/>
</dbReference>
<dbReference type="AlphaFoldDB" id="W0HXH2"/>
<feature type="transmembrane region" description="Helical" evidence="8">
    <location>
        <begin position="183"/>
        <end position="207"/>
    </location>
</feature>
<feature type="transmembrane region" description="Helical" evidence="8">
    <location>
        <begin position="45"/>
        <end position="72"/>
    </location>
</feature>
<dbReference type="PANTHER" id="PTHR30183">
    <property type="entry name" value="MOLYBDENUM TRANSPORT SYSTEM PERMEASE PROTEIN MODB"/>
    <property type="match status" value="1"/>
</dbReference>
<keyword evidence="3" id="KW-1003">Cell membrane</keyword>
<feature type="transmembrane region" description="Helical" evidence="8">
    <location>
        <begin position="84"/>
        <end position="106"/>
    </location>
</feature>
<feature type="domain" description="ABC transmembrane type-1" evidence="9">
    <location>
        <begin position="46"/>
        <end position="243"/>
    </location>
</feature>
<comment type="subcellular location">
    <subcellularLocation>
        <location evidence="1">Cell inner membrane</location>
        <topology evidence="1">Multi-pass membrane protein</topology>
    </subcellularLocation>
    <subcellularLocation>
        <location evidence="8">Cell membrane</location>
        <topology evidence="8">Multi-pass membrane protein</topology>
    </subcellularLocation>
</comment>
<evidence type="ECO:0000256" key="3">
    <source>
        <dbReference type="ARBA" id="ARBA00022475"/>
    </source>
</evidence>
<keyword evidence="2 8" id="KW-0813">Transport</keyword>
<keyword evidence="11" id="KW-1185">Reference proteome</keyword>
<dbReference type="GO" id="GO:0055085">
    <property type="term" value="P:transmembrane transport"/>
    <property type="evidence" value="ECO:0007669"/>
    <property type="project" value="InterPro"/>
</dbReference>
<organism evidence="10 11">
    <name type="scientific">Sodalis praecaptivus</name>
    <dbReference type="NCBI Taxonomy" id="1239307"/>
    <lineage>
        <taxon>Bacteria</taxon>
        <taxon>Pseudomonadati</taxon>
        <taxon>Pseudomonadota</taxon>
        <taxon>Gammaproteobacteria</taxon>
        <taxon>Enterobacterales</taxon>
        <taxon>Bruguierivoracaceae</taxon>
        <taxon>Sodalis</taxon>
    </lineage>
</organism>
<keyword evidence="4" id="KW-0997">Cell inner membrane</keyword>
<dbReference type="CDD" id="cd06261">
    <property type="entry name" value="TM_PBP2"/>
    <property type="match status" value="1"/>
</dbReference>
<dbReference type="Pfam" id="PF00528">
    <property type="entry name" value="BPD_transp_1"/>
    <property type="match status" value="1"/>
</dbReference>
<dbReference type="OrthoDB" id="9790211at2"/>
<feature type="transmembrane region" description="Helical" evidence="8">
    <location>
        <begin position="227"/>
        <end position="247"/>
    </location>
</feature>
<dbReference type="HOGENOM" id="CLU_016047_14_1_6"/>
<evidence type="ECO:0000313" key="10">
    <source>
        <dbReference type="EMBL" id="AHF78546.1"/>
    </source>
</evidence>
<dbReference type="Gene3D" id="1.10.3720.10">
    <property type="entry name" value="MetI-like"/>
    <property type="match status" value="1"/>
</dbReference>
<dbReference type="KEGG" id="sod:Sant_3564"/>
<evidence type="ECO:0000256" key="2">
    <source>
        <dbReference type="ARBA" id="ARBA00022448"/>
    </source>
</evidence>
<accession>W0HXH2</accession>
<evidence type="ECO:0000256" key="4">
    <source>
        <dbReference type="ARBA" id="ARBA00022519"/>
    </source>
</evidence>
<evidence type="ECO:0000259" key="9">
    <source>
        <dbReference type="PROSITE" id="PS50928"/>
    </source>
</evidence>
<evidence type="ECO:0000256" key="7">
    <source>
        <dbReference type="ARBA" id="ARBA00023136"/>
    </source>
</evidence>
<dbReference type="Proteomes" id="UP000019028">
    <property type="component" value="Chromosome"/>
</dbReference>
<dbReference type="PROSITE" id="PS50928">
    <property type="entry name" value="ABC_TM1"/>
    <property type="match status" value="1"/>
</dbReference>
<evidence type="ECO:0000256" key="5">
    <source>
        <dbReference type="ARBA" id="ARBA00022692"/>
    </source>
</evidence>
<dbReference type="RefSeq" id="WP_051440188.1">
    <property type="nucleotide sequence ID" value="NZ_CP006569.1"/>
</dbReference>
<reference evidence="10 11" key="1">
    <citation type="journal article" date="2014" name="Genome Biol. Evol.">
        <title>Genome degeneration and adaptation in a nascent stage of symbiosis.</title>
        <authorList>
            <person name="Oakeson K.F."/>
            <person name="Gil R."/>
            <person name="Clayton A.L."/>
            <person name="Dunn D.M."/>
            <person name="von Niederhausern A.C."/>
            <person name="Hamil C."/>
            <person name="Aoyagi A."/>
            <person name="Duval B."/>
            <person name="Baca A."/>
            <person name="Silva F.J."/>
            <person name="Vallier A."/>
            <person name="Jackson D.G."/>
            <person name="Latorre A."/>
            <person name="Weiss R.B."/>
            <person name="Heddi A."/>
            <person name="Moya A."/>
            <person name="Dale C."/>
        </authorList>
    </citation>
    <scope>NUCLEOTIDE SEQUENCE [LARGE SCALE GENOMIC DNA]</scope>
    <source>
        <strain evidence="10 11">HS1</strain>
    </source>
</reference>
<dbReference type="GO" id="GO:0005886">
    <property type="term" value="C:plasma membrane"/>
    <property type="evidence" value="ECO:0007669"/>
    <property type="project" value="UniProtKB-SubCell"/>
</dbReference>
<proteinExistence type="inferred from homology"/>
<gene>
    <name evidence="10" type="primary">modB</name>
    <name evidence="10" type="ORF">Sant_3564</name>
</gene>
<keyword evidence="5 8" id="KW-0812">Transmembrane</keyword>
<feature type="transmembrane region" description="Helical" evidence="8">
    <location>
        <begin position="12"/>
        <end position="33"/>
    </location>
</feature>
<keyword evidence="7 8" id="KW-0472">Membrane</keyword>
<evidence type="ECO:0000256" key="8">
    <source>
        <dbReference type="RuleBase" id="RU363032"/>
    </source>
</evidence>
<dbReference type="PATRIC" id="fig|1239307.3.peg.3931"/>
<keyword evidence="6 8" id="KW-1133">Transmembrane helix</keyword>
<dbReference type="EMBL" id="CP006569">
    <property type="protein sequence ID" value="AHF78546.1"/>
    <property type="molecule type" value="Genomic_DNA"/>
</dbReference>
<dbReference type="PANTHER" id="PTHR30183:SF3">
    <property type="entry name" value="MOLYBDENUM TRANSPORT SYSTEM PERMEASE PROTEIN MODB"/>
    <property type="match status" value="1"/>
</dbReference>
<protein>
    <submittedName>
        <fullName evidence="10">Putative sulfate/molybdate ABC transporter permease component</fullName>
    </submittedName>
</protein>
<name>W0HXH2_9GAMM</name>
<evidence type="ECO:0000256" key="6">
    <source>
        <dbReference type="ARBA" id="ARBA00022989"/>
    </source>
</evidence>
<dbReference type="InterPro" id="IPR000515">
    <property type="entry name" value="MetI-like"/>
</dbReference>
<evidence type="ECO:0000256" key="1">
    <source>
        <dbReference type="ARBA" id="ARBA00004429"/>
    </source>
</evidence>
<dbReference type="InterPro" id="IPR035906">
    <property type="entry name" value="MetI-like_sf"/>
</dbReference>
<sequence>MIRRPLSPAGWFGAPALLLLALPFITLIGVTSWGEFHLAYGDWNAVAVSLGLSAVSVPLIIVLGTPLALWLARATSPLRRWAEVLVLIPLLTPPLALGILLVSAYGPYSTLGEALATVGLALTNNAAAFVLAQVYGALPYFILSARAAFESVPPSLEDAAKVLGAPPRQVLWRVTLPLARRGLATGLAIAWVRAVGEFGIVLVFSYFPQGIPVKLYINLQNDGVNAVYSLIWLLLLFTLPFPLWCLATGRQWRRLA</sequence>
<comment type="similarity">
    <text evidence="8">Belongs to the binding-protein-dependent transport system permease family.</text>
</comment>